<comment type="caution">
    <text evidence="2">The sequence shown here is derived from an EMBL/GenBank/DDBJ whole genome shotgun (WGS) entry which is preliminary data.</text>
</comment>
<evidence type="ECO:0000313" key="3">
    <source>
        <dbReference type="Proteomes" id="UP001066276"/>
    </source>
</evidence>
<name>A0AAV7NM00_PLEWA</name>
<sequence>MKIDLAHEVPQRDKGNHLKQSGHPKLQLWDKAVQKLQVDDQTKIPCDFPDNEDTGIASVPPLPRRNRQKGTFLDQGGDTICESRQLHRIPRPSHLMIRKRWRNVQTNTLGSHLKNPGIHDGGSPK</sequence>
<proteinExistence type="predicted"/>
<protein>
    <submittedName>
        <fullName evidence="2">Uncharacterized protein</fullName>
    </submittedName>
</protein>
<gene>
    <name evidence="2" type="ORF">NDU88_005298</name>
</gene>
<feature type="region of interest" description="Disordered" evidence="1">
    <location>
        <begin position="106"/>
        <end position="125"/>
    </location>
</feature>
<reference evidence="2" key="1">
    <citation type="journal article" date="2022" name="bioRxiv">
        <title>Sequencing and chromosome-scale assembly of the giantPleurodeles waltlgenome.</title>
        <authorList>
            <person name="Brown T."/>
            <person name="Elewa A."/>
            <person name="Iarovenko S."/>
            <person name="Subramanian E."/>
            <person name="Araus A.J."/>
            <person name="Petzold A."/>
            <person name="Susuki M."/>
            <person name="Suzuki K.-i.T."/>
            <person name="Hayashi T."/>
            <person name="Toyoda A."/>
            <person name="Oliveira C."/>
            <person name="Osipova E."/>
            <person name="Leigh N.D."/>
            <person name="Simon A."/>
            <person name="Yun M.H."/>
        </authorList>
    </citation>
    <scope>NUCLEOTIDE SEQUENCE</scope>
    <source>
        <strain evidence="2">20211129_DDA</strain>
        <tissue evidence="2">Liver</tissue>
    </source>
</reference>
<dbReference type="AlphaFoldDB" id="A0AAV7NM00"/>
<accession>A0AAV7NM00</accession>
<dbReference type="Proteomes" id="UP001066276">
    <property type="component" value="Chromosome 8"/>
</dbReference>
<feature type="compositionally biased region" description="Basic and acidic residues" evidence="1">
    <location>
        <begin position="1"/>
        <end position="16"/>
    </location>
</feature>
<evidence type="ECO:0000256" key="1">
    <source>
        <dbReference type="SAM" id="MobiDB-lite"/>
    </source>
</evidence>
<feature type="region of interest" description="Disordered" evidence="1">
    <location>
        <begin position="1"/>
        <end position="24"/>
    </location>
</feature>
<organism evidence="2 3">
    <name type="scientific">Pleurodeles waltl</name>
    <name type="common">Iberian ribbed newt</name>
    <dbReference type="NCBI Taxonomy" id="8319"/>
    <lineage>
        <taxon>Eukaryota</taxon>
        <taxon>Metazoa</taxon>
        <taxon>Chordata</taxon>
        <taxon>Craniata</taxon>
        <taxon>Vertebrata</taxon>
        <taxon>Euteleostomi</taxon>
        <taxon>Amphibia</taxon>
        <taxon>Batrachia</taxon>
        <taxon>Caudata</taxon>
        <taxon>Salamandroidea</taxon>
        <taxon>Salamandridae</taxon>
        <taxon>Pleurodelinae</taxon>
        <taxon>Pleurodeles</taxon>
    </lineage>
</organism>
<evidence type="ECO:0000313" key="2">
    <source>
        <dbReference type="EMBL" id="KAJ1117098.1"/>
    </source>
</evidence>
<feature type="region of interest" description="Disordered" evidence="1">
    <location>
        <begin position="43"/>
        <end position="77"/>
    </location>
</feature>
<keyword evidence="3" id="KW-1185">Reference proteome</keyword>
<dbReference type="EMBL" id="JANPWB010000012">
    <property type="protein sequence ID" value="KAJ1117098.1"/>
    <property type="molecule type" value="Genomic_DNA"/>
</dbReference>